<dbReference type="EMBL" id="GBRH01224660">
    <property type="protein sequence ID" value="JAD73235.1"/>
    <property type="molecule type" value="Transcribed_RNA"/>
</dbReference>
<reference evidence="1" key="1">
    <citation type="submission" date="2014-09" db="EMBL/GenBank/DDBJ databases">
        <authorList>
            <person name="Magalhaes I.L.F."/>
            <person name="Oliveira U."/>
            <person name="Santos F.R."/>
            <person name="Vidigal T.H.D.A."/>
            <person name="Brescovit A.D."/>
            <person name="Santos A.J."/>
        </authorList>
    </citation>
    <scope>NUCLEOTIDE SEQUENCE</scope>
    <source>
        <tissue evidence="1">Shoot tissue taken approximately 20 cm above the soil surface</tissue>
    </source>
</reference>
<accession>A0A0A9CIM3</accession>
<organism evidence="1">
    <name type="scientific">Arundo donax</name>
    <name type="common">Giant reed</name>
    <name type="synonym">Donax arundinaceus</name>
    <dbReference type="NCBI Taxonomy" id="35708"/>
    <lineage>
        <taxon>Eukaryota</taxon>
        <taxon>Viridiplantae</taxon>
        <taxon>Streptophyta</taxon>
        <taxon>Embryophyta</taxon>
        <taxon>Tracheophyta</taxon>
        <taxon>Spermatophyta</taxon>
        <taxon>Magnoliopsida</taxon>
        <taxon>Liliopsida</taxon>
        <taxon>Poales</taxon>
        <taxon>Poaceae</taxon>
        <taxon>PACMAD clade</taxon>
        <taxon>Arundinoideae</taxon>
        <taxon>Arundineae</taxon>
        <taxon>Arundo</taxon>
    </lineage>
</organism>
<proteinExistence type="predicted"/>
<name>A0A0A9CIM3_ARUDO</name>
<evidence type="ECO:0000313" key="1">
    <source>
        <dbReference type="EMBL" id="JAD73235.1"/>
    </source>
</evidence>
<dbReference type="AlphaFoldDB" id="A0A0A9CIM3"/>
<reference evidence="1" key="2">
    <citation type="journal article" date="2015" name="Data Brief">
        <title>Shoot transcriptome of the giant reed, Arundo donax.</title>
        <authorList>
            <person name="Barrero R.A."/>
            <person name="Guerrero F.D."/>
            <person name="Moolhuijzen P."/>
            <person name="Goolsby J.A."/>
            <person name="Tidwell J."/>
            <person name="Bellgard S.E."/>
            <person name="Bellgard M.I."/>
        </authorList>
    </citation>
    <scope>NUCLEOTIDE SEQUENCE</scope>
    <source>
        <tissue evidence="1">Shoot tissue taken approximately 20 cm above the soil surface</tissue>
    </source>
</reference>
<sequence>MISIPSYGCLLCCERRLGFDGDVRMLSFLRPRAMWNSENWG</sequence>
<protein>
    <submittedName>
        <fullName evidence="1">Uncharacterized protein</fullName>
    </submittedName>
</protein>